<dbReference type="AlphaFoldDB" id="A0A939RXV8"/>
<evidence type="ECO:0000313" key="3">
    <source>
        <dbReference type="Proteomes" id="UP000664398"/>
    </source>
</evidence>
<dbReference type="Proteomes" id="UP000664398">
    <property type="component" value="Unassembled WGS sequence"/>
</dbReference>
<feature type="compositionally biased region" description="Basic and acidic residues" evidence="1">
    <location>
        <begin position="13"/>
        <end position="22"/>
    </location>
</feature>
<protein>
    <submittedName>
        <fullName evidence="2">Uncharacterized protein</fullName>
    </submittedName>
</protein>
<dbReference type="EMBL" id="JAGDYL010000004">
    <property type="protein sequence ID" value="MBO1804246.1"/>
    <property type="molecule type" value="Genomic_DNA"/>
</dbReference>
<proteinExistence type="predicted"/>
<sequence>MDLKFSFGGASPDHGHEARGRGDAPSGIPLPFSTVPPRSTSGVLEVRVRRSADGVTASAVTGDGVVYCDAEAPVRGEGSAALARAVRSAASRAVAALEGPLADSVTGLVLGLDGEESAVLDEFGIVADADAEQAAAVDEGLQRRIGVAAGTPIRFER</sequence>
<name>A0A939RXV8_9MICO</name>
<evidence type="ECO:0000313" key="2">
    <source>
        <dbReference type="EMBL" id="MBO1804246.1"/>
    </source>
</evidence>
<organism evidence="2 3">
    <name type="scientific">Leucobacter ruminantium</name>
    <dbReference type="NCBI Taxonomy" id="1289170"/>
    <lineage>
        <taxon>Bacteria</taxon>
        <taxon>Bacillati</taxon>
        <taxon>Actinomycetota</taxon>
        <taxon>Actinomycetes</taxon>
        <taxon>Micrococcales</taxon>
        <taxon>Microbacteriaceae</taxon>
        <taxon>Leucobacter</taxon>
    </lineage>
</organism>
<reference evidence="2" key="1">
    <citation type="submission" date="2021-03" db="EMBL/GenBank/DDBJ databases">
        <title>Leucobacter chromiisoli sp. nov., isolated from chromium-containing soil of chemical plant.</title>
        <authorList>
            <person name="Xu Z."/>
        </authorList>
    </citation>
    <scope>NUCLEOTIDE SEQUENCE</scope>
    <source>
        <strain evidence="2">A2</strain>
    </source>
</reference>
<dbReference type="RefSeq" id="WP_208044742.1">
    <property type="nucleotide sequence ID" value="NZ_JAGDYL010000004.1"/>
</dbReference>
<feature type="region of interest" description="Disordered" evidence="1">
    <location>
        <begin position="1"/>
        <end position="36"/>
    </location>
</feature>
<gene>
    <name evidence="2" type="ORF">J4H91_02785</name>
</gene>
<keyword evidence="3" id="KW-1185">Reference proteome</keyword>
<accession>A0A939RXV8</accession>
<comment type="caution">
    <text evidence="2">The sequence shown here is derived from an EMBL/GenBank/DDBJ whole genome shotgun (WGS) entry which is preliminary data.</text>
</comment>
<evidence type="ECO:0000256" key="1">
    <source>
        <dbReference type="SAM" id="MobiDB-lite"/>
    </source>
</evidence>